<dbReference type="AlphaFoldDB" id="A0A151NR64"/>
<proteinExistence type="predicted"/>
<evidence type="ECO:0000313" key="4">
    <source>
        <dbReference type="Proteomes" id="UP000050525"/>
    </source>
</evidence>
<name>A0A151NR64_ALLMI</name>
<protein>
    <recommendedName>
        <fullName evidence="2">KRAB domain-containing protein</fullName>
    </recommendedName>
</protein>
<dbReference type="eggNOG" id="KOG1721">
    <property type="taxonomic scope" value="Eukaryota"/>
</dbReference>
<feature type="region of interest" description="Disordered" evidence="1">
    <location>
        <begin position="138"/>
        <end position="158"/>
    </location>
</feature>
<dbReference type="Gene3D" id="6.10.140.140">
    <property type="match status" value="1"/>
</dbReference>
<dbReference type="Pfam" id="PF01352">
    <property type="entry name" value="KRAB"/>
    <property type="match status" value="1"/>
</dbReference>
<evidence type="ECO:0000256" key="1">
    <source>
        <dbReference type="SAM" id="MobiDB-lite"/>
    </source>
</evidence>
<reference evidence="3 4" key="1">
    <citation type="journal article" date="2012" name="Genome Biol.">
        <title>Sequencing three crocodilian genomes to illuminate the evolution of archosaurs and amniotes.</title>
        <authorList>
            <person name="St John J.A."/>
            <person name="Braun E.L."/>
            <person name="Isberg S.R."/>
            <person name="Miles L.G."/>
            <person name="Chong A.Y."/>
            <person name="Gongora J."/>
            <person name="Dalzell P."/>
            <person name="Moran C."/>
            <person name="Bed'hom B."/>
            <person name="Abzhanov A."/>
            <person name="Burgess S.C."/>
            <person name="Cooksey A.M."/>
            <person name="Castoe T.A."/>
            <person name="Crawford N.G."/>
            <person name="Densmore L.D."/>
            <person name="Drew J.C."/>
            <person name="Edwards S.V."/>
            <person name="Faircloth B.C."/>
            <person name="Fujita M.K."/>
            <person name="Greenwold M.J."/>
            <person name="Hoffmann F.G."/>
            <person name="Howard J.M."/>
            <person name="Iguchi T."/>
            <person name="Janes D.E."/>
            <person name="Khan S.Y."/>
            <person name="Kohno S."/>
            <person name="de Koning A.J."/>
            <person name="Lance S.L."/>
            <person name="McCarthy F.M."/>
            <person name="McCormack J.E."/>
            <person name="Merchant M.E."/>
            <person name="Peterson D.G."/>
            <person name="Pollock D.D."/>
            <person name="Pourmand N."/>
            <person name="Raney B.J."/>
            <person name="Roessler K.A."/>
            <person name="Sanford J.R."/>
            <person name="Sawyer R.H."/>
            <person name="Schmidt C.J."/>
            <person name="Triplett E.W."/>
            <person name="Tuberville T.D."/>
            <person name="Venegas-Anaya M."/>
            <person name="Howard J.T."/>
            <person name="Jarvis E.D."/>
            <person name="Guillette L.J.Jr."/>
            <person name="Glenn T.C."/>
            <person name="Green R.E."/>
            <person name="Ray D.A."/>
        </authorList>
    </citation>
    <scope>NUCLEOTIDE SEQUENCE [LARGE SCALE GENOMIC DNA]</scope>
    <source>
        <strain evidence="3">KSC_2009_1</strain>
    </source>
</reference>
<keyword evidence="4" id="KW-1185">Reference proteome</keyword>
<dbReference type="EMBL" id="AKHW03002271">
    <property type="protein sequence ID" value="KYO39341.1"/>
    <property type="molecule type" value="Genomic_DNA"/>
</dbReference>
<dbReference type="GO" id="GO:0006355">
    <property type="term" value="P:regulation of DNA-templated transcription"/>
    <property type="evidence" value="ECO:0007669"/>
    <property type="project" value="InterPro"/>
</dbReference>
<dbReference type="InterPro" id="IPR050169">
    <property type="entry name" value="Krueppel_C2H2_ZnF"/>
</dbReference>
<evidence type="ECO:0000259" key="2">
    <source>
        <dbReference type="PROSITE" id="PS50805"/>
    </source>
</evidence>
<organism evidence="3 4">
    <name type="scientific">Alligator mississippiensis</name>
    <name type="common">American alligator</name>
    <dbReference type="NCBI Taxonomy" id="8496"/>
    <lineage>
        <taxon>Eukaryota</taxon>
        <taxon>Metazoa</taxon>
        <taxon>Chordata</taxon>
        <taxon>Craniata</taxon>
        <taxon>Vertebrata</taxon>
        <taxon>Euteleostomi</taxon>
        <taxon>Archelosauria</taxon>
        <taxon>Archosauria</taxon>
        <taxon>Crocodylia</taxon>
        <taxon>Alligatoridae</taxon>
        <taxon>Alligatorinae</taxon>
        <taxon>Alligator</taxon>
    </lineage>
</organism>
<dbReference type="CDD" id="cd07765">
    <property type="entry name" value="KRAB_A-box"/>
    <property type="match status" value="1"/>
</dbReference>
<dbReference type="SUPFAM" id="SSF109640">
    <property type="entry name" value="KRAB domain (Kruppel-associated box)"/>
    <property type="match status" value="1"/>
</dbReference>
<dbReference type="InterPro" id="IPR036051">
    <property type="entry name" value="KRAB_dom_sf"/>
</dbReference>
<comment type="caution">
    <text evidence="3">The sequence shown here is derived from an EMBL/GenBank/DDBJ whole genome shotgun (WGS) entry which is preliminary data.</text>
</comment>
<dbReference type="InterPro" id="IPR001909">
    <property type="entry name" value="KRAB"/>
</dbReference>
<dbReference type="SMART" id="SM00349">
    <property type="entry name" value="KRAB"/>
    <property type="match status" value="1"/>
</dbReference>
<evidence type="ECO:0000313" key="3">
    <source>
        <dbReference type="EMBL" id="KYO39341.1"/>
    </source>
</evidence>
<feature type="domain" description="KRAB" evidence="2">
    <location>
        <begin position="22"/>
        <end position="108"/>
    </location>
</feature>
<dbReference type="PROSITE" id="PS50805">
    <property type="entry name" value="KRAB"/>
    <property type="match status" value="1"/>
</dbReference>
<dbReference type="PANTHER" id="PTHR23232">
    <property type="entry name" value="KRAB DOMAIN C2H2 ZINC FINGER"/>
    <property type="match status" value="1"/>
</dbReference>
<sequence>MAAVGPAQAGASRDGRGPQLREAFELVALRFTRAEWRLLRDGDKGLYRDQMLRNYRALVSLDSSDMEDTWDLSAEEIAVDSFPRPDSSQQAGFETLSRAEQQPPEEEPANLELVSSTNQLPAQWVQRTAEPQMSPVYKEELKEQGNPRSPEGSTHSGEVSYICGPPACAHWGEAVPLRGLTKRQVRNEKRSRQGDFRCW</sequence>
<dbReference type="Proteomes" id="UP000050525">
    <property type="component" value="Unassembled WGS sequence"/>
</dbReference>
<gene>
    <name evidence="3" type="ORF">Y1Q_0014124</name>
</gene>
<dbReference type="PANTHER" id="PTHR23232:SF163">
    <property type="entry name" value="ZINC FINGER PROTEIN 589"/>
    <property type="match status" value="1"/>
</dbReference>
<accession>A0A151NR64</accession>